<evidence type="ECO:0000256" key="9">
    <source>
        <dbReference type="SAM" id="Coils"/>
    </source>
</evidence>
<dbReference type="Pfam" id="PF00383">
    <property type="entry name" value="dCMP_cyt_deam_1"/>
    <property type="match status" value="1"/>
</dbReference>
<dbReference type="EC" id="3.5.4.33" evidence="3"/>
<feature type="compositionally biased region" description="Basic and acidic residues" evidence="10">
    <location>
        <begin position="369"/>
        <end position="387"/>
    </location>
</feature>
<name>A0A1D1YF70_9ARAE</name>
<feature type="region of interest" description="Disordered" evidence="10">
    <location>
        <begin position="73"/>
        <end position="100"/>
    </location>
</feature>
<feature type="compositionally biased region" description="Basic and acidic residues" evidence="10">
    <location>
        <begin position="401"/>
        <end position="418"/>
    </location>
</feature>
<feature type="region of interest" description="Disordered" evidence="10">
    <location>
        <begin position="635"/>
        <end position="656"/>
    </location>
</feature>
<keyword evidence="4" id="KW-0819">tRNA processing</keyword>
<reference evidence="12" key="1">
    <citation type="submission" date="2015-07" db="EMBL/GenBank/DDBJ databases">
        <title>Transcriptome Assembly of Anthurium amnicola.</title>
        <authorList>
            <person name="Suzuki J."/>
        </authorList>
    </citation>
    <scope>NUCLEOTIDE SEQUENCE</scope>
</reference>
<feature type="compositionally biased region" description="Low complexity" evidence="10">
    <location>
        <begin position="330"/>
        <end position="350"/>
    </location>
</feature>
<evidence type="ECO:0000256" key="10">
    <source>
        <dbReference type="SAM" id="MobiDB-lite"/>
    </source>
</evidence>
<dbReference type="CDD" id="cd01285">
    <property type="entry name" value="nucleoside_deaminase"/>
    <property type="match status" value="1"/>
</dbReference>
<gene>
    <name evidence="12" type="primary">TADA_2</name>
    <name evidence="12" type="ORF">g.79547</name>
</gene>
<comment type="cofactor">
    <cofactor evidence="1">
        <name>Zn(2+)</name>
        <dbReference type="ChEBI" id="CHEBI:29105"/>
    </cofactor>
</comment>
<dbReference type="GO" id="GO:0052717">
    <property type="term" value="F:tRNA-specific adenosine-34 deaminase activity"/>
    <property type="evidence" value="ECO:0007669"/>
    <property type="project" value="UniProtKB-EC"/>
</dbReference>
<keyword evidence="5" id="KW-0479">Metal-binding</keyword>
<evidence type="ECO:0000313" key="12">
    <source>
        <dbReference type="EMBL" id="JAT53288.1"/>
    </source>
</evidence>
<dbReference type="PROSITE" id="PS51747">
    <property type="entry name" value="CYT_DCMP_DEAMINASES_2"/>
    <property type="match status" value="1"/>
</dbReference>
<accession>A0A1D1YF70</accession>
<dbReference type="GO" id="GO:0009507">
    <property type="term" value="C:chloroplast"/>
    <property type="evidence" value="ECO:0007669"/>
    <property type="project" value="TreeGrafter"/>
</dbReference>
<feature type="region of interest" description="Disordered" evidence="10">
    <location>
        <begin position="1137"/>
        <end position="1178"/>
    </location>
</feature>
<dbReference type="SUPFAM" id="SSF53927">
    <property type="entry name" value="Cytidine deaminase-like"/>
    <property type="match status" value="1"/>
</dbReference>
<feature type="compositionally biased region" description="Polar residues" evidence="10">
    <location>
        <begin position="1084"/>
        <end position="1112"/>
    </location>
</feature>
<feature type="coiled-coil region" evidence="9">
    <location>
        <begin position="546"/>
        <end position="576"/>
    </location>
</feature>
<dbReference type="InterPro" id="IPR016193">
    <property type="entry name" value="Cytidine_deaminase-like"/>
</dbReference>
<evidence type="ECO:0000256" key="5">
    <source>
        <dbReference type="ARBA" id="ARBA00022723"/>
    </source>
</evidence>
<dbReference type="PANTHER" id="PTHR11079:SF179">
    <property type="entry name" value="TRNA(ADENINE(34)) DEAMINASE, CHLOROPLASTIC"/>
    <property type="match status" value="1"/>
</dbReference>
<keyword evidence="7" id="KW-0862">Zinc</keyword>
<feature type="compositionally biased region" description="Polar residues" evidence="10">
    <location>
        <begin position="1137"/>
        <end position="1161"/>
    </location>
</feature>
<evidence type="ECO:0000256" key="2">
    <source>
        <dbReference type="ARBA" id="ARBA00011738"/>
    </source>
</evidence>
<feature type="domain" description="CMP/dCMP-type deaminase" evidence="11">
    <location>
        <begin position="1356"/>
        <end position="1478"/>
    </location>
</feature>
<dbReference type="InterPro" id="IPR002125">
    <property type="entry name" value="CMP_dCMP_dom"/>
</dbReference>
<evidence type="ECO:0000256" key="6">
    <source>
        <dbReference type="ARBA" id="ARBA00022801"/>
    </source>
</evidence>
<dbReference type="EMBL" id="GDJX01014648">
    <property type="protein sequence ID" value="JAT53288.1"/>
    <property type="molecule type" value="Transcribed_RNA"/>
</dbReference>
<protein>
    <recommendedName>
        <fullName evidence="3">tRNA(adenine(34)) deaminase</fullName>
        <ecNumber evidence="3">3.5.4.33</ecNumber>
    </recommendedName>
</protein>
<keyword evidence="6" id="KW-0378">Hydrolase</keyword>
<feature type="region of interest" description="Disordered" evidence="10">
    <location>
        <begin position="1195"/>
        <end position="1215"/>
    </location>
</feature>
<feature type="compositionally biased region" description="Polar residues" evidence="10">
    <location>
        <begin position="913"/>
        <end position="924"/>
    </location>
</feature>
<evidence type="ECO:0000256" key="3">
    <source>
        <dbReference type="ARBA" id="ARBA00012740"/>
    </source>
</evidence>
<feature type="compositionally biased region" description="Basic and acidic residues" evidence="10">
    <location>
        <begin position="1045"/>
        <end position="1055"/>
    </location>
</feature>
<dbReference type="HAMAP" id="MF_00972">
    <property type="entry name" value="tRNA_aden_deaminase"/>
    <property type="match status" value="1"/>
</dbReference>
<feature type="coiled-coil region" evidence="9">
    <location>
        <begin position="484"/>
        <end position="511"/>
    </location>
</feature>
<proteinExistence type="inferred from homology"/>
<evidence type="ECO:0000259" key="11">
    <source>
        <dbReference type="PROSITE" id="PS51747"/>
    </source>
</evidence>
<feature type="non-terminal residue" evidence="12">
    <location>
        <position position="1"/>
    </location>
</feature>
<dbReference type="FunFam" id="3.40.140.10:FF:000005">
    <property type="entry name" value="tRNA-specific adenosine deaminase"/>
    <property type="match status" value="1"/>
</dbReference>
<feature type="region of interest" description="Disordered" evidence="10">
    <location>
        <begin position="324"/>
        <end position="434"/>
    </location>
</feature>
<dbReference type="GO" id="GO:0002100">
    <property type="term" value="P:tRNA wobble adenosine to inosine editing"/>
    <property type="evidence" value="ECO:0007669"/>
    <property type="project" value="InterPro"/>
</dbReference>
<dbReference type="PANTHER" id="PTHR11079">
    <property type="entry name" value="CYTOSINE DEAMINASE FAMILY MEMBER"/>
    <property type="match status" value="1"/>
</dbReference>
<organism evidence="12">
    <name type="scientific">Anthurium amnicola</name>
    <dbReference type="NCBI Taxonomy" id="1678845"/>
    <lineage>
        <taxon>Eukaryota</taxon>
        <taxon>Viridiplantae</taxon>
        <taxon>Streptophyta</taxon>
        <taxon>Embryophyta</taxon>
        <taxon>Tracheophyta</taxon>
        <taxon>Spermatophyta</taxon>
        <taxon>Magnoliopsida</taxon>
        <taxon>Liliopsida</taxon>
        <taxon>Araceae</taxon>
        <taxon>Pothoideae</taxon>
        <taxon>Potheae</taxon>
        <taxon>Anthurium</taxon>
    </lineage>
</organism>
<evidence type="ECO:0000256" key="1">
    <source>
        <dbReference type="ARBA" id="ARBA00001947"/>
    </source>
</evidence>
<feature type="region of interest" description="Disordered" evidence="10">
    <location>
        <begin position="893"/>
        <end position="924"/>
    </location>
</feature>
<feature type="region of interest" description="Disordered" evidence="10">
    <location>
        <begin position="1018"/>
        <end position="1113"/>
    </location>
</feature>
<evidence type="ECO:0000256" key="4">
    <source>
        <dbReference type="ARBA" id="ARBA00022694"/>
    </source>
</evidence>
<dbReference type="GO" id="GO:0046872">
    <property type="term" value="F:metal ion binding"/>
    <property type="evidence" value="ECO:0007669"/>
    <property type="project" value="UniProtKB-KW"/>
</dbReference>
<feature type="compositionally biased region" description="Polar residues" evidence="10">
    <location>
        <begin position="1022"/>
        <end position="1043"/>
    </location>
</feature>
<evidence type="ECO:0000256" key="8">
    <source>
        <dbReference type="ARBA" id="ARBA00048045"/>
    </source>
</evidence>
<comment type="catalytic activity">
    <reaction evidence="8">
        <text>adenosine(34) in tRNA + H2O + H(+) = inosine(34) in tRNA + NH4(+)</text>
        <dbReference type="Rhea" id="RHEA:43168"/>
        <dbReference type="Rhea" id="RHEA-COMP:10373"/>
        <dbReference type="Rhea" id="RHEA-COMP:10374"/>
        <dbReference type="ChEBI" id="CHEBI:15377"/>
        <dbReference type="ChEBI" id="CHEBI:15378"/>
        <dbReference type="ChEBI" id="CHEBI:28938"/>
        <dbReference type="ChEBI" id="CHEBI:74411"/>
        <dbReference type="ChEBI" id="CHEBI:82852"/>
        <dbReference type="EC" id="3.5.4.33"/>
    </reaction>
</comment>
<feature type="compositionally biased region" description="Basic and acidic residues" evidence="10">
    <location>
        <begin position="1166"/>
        <end position="1178"/>
    </location>
</feature>
<evidence type="ECO:0000256" key="7">
    <source>
        <dbReference type="ARBA" id="ARBA00022833"/>
    </source>
</evidence>
<feature type="compositionally biased region" description="Polar residues" evidence="10">
    <location>
        <begin position="419"/>
        <end position="432"/>
    </location>
</feature>
<comment type="subunit">
    <text evidence="2">Homodimer.</text>
</comment>
<sequence>PIPLPWPVIRLHVVSPPHFGASGGALASQPSSPCDAFIAPSSSLSSLCNFSPPPSSNVKEDSRPRLSLVATLSLPALPPPSPPSNGERGQPRSSHRRHLRRRSSVIPIRPFCGPPVAGNPHSSSVAMYSSSSILALRAKGQLYNRHRRHHHHHRYSGDWATGWGSCCGRCCHLGTAHPSCAAAGFPARSVFPSSRLLYGYWLRQSALIRWAPCRIVVSHGGGEVASAAARYRRLSAAWDRDLRPEGEFCRWSKCSASRFARRAGVPDGGFQDMLCLLAEVEECFGATDGAAEEACVPEKVWHKPYEGKPRRFYENESDSSREGDRAAWRSDLSSSSQAVSSSSISGDSGSTFLRRRHRDDSSRSYSRNGEMEEKGVHEVWKREDDSRSRRRFHASDGVASLERDTKKGESRTRDREDATSSLRGSVHQSRGQYVQKGRYVTEQKESKEELEKVSKASHLHQSDAMKKNFSGKKTCNVTKEESVAVDLLEVVRRQQNEILQLRKDYQNLLITTQVHNANATRASESSSLSNTRVEDLGGTTLPMDLLSEVRRQRNEIEQLNENYQKLIRAYKLQESSIMRETTSKKSFGTTVENRVESSTSGANLVGETTVRYCNMDKLTIDDSRTASQMLTKTDHMEKGHQKLKTSGIHESDSGKNSNYKKFLSTISEDRERKSISAVNLIEGVQEHCTNIALDQQNIRHADSRTGSQKLTERADICSGNTETASISQKHYATRMGDQKEHMSSAVNLIKEREQQASNIHEQVSQLIDSRRSSQKHTDMVEIHKSDKTEASRIEDHVEIIVKDQEDNSNSVQHLVQLTKDKRVQIDQRVIKEINVRKDTGSSINISEAFRGKADNASAAFGDHEKNSVSALNLVHEAWHPRNEDGKRATQQVRLRDDSQGQPEFLKGGPVNVSEWQMSSSSGTNSGDDYASLVLFQETKEKKKADLVGETSGASSGTSECFYSPGHMQSHESDYQIKSDGLHLVKDDIVESAMRLDKASSHYVGEFVDQLQQKVSAFEETDTTSYNSPEAQMEASHSSPSQKPKATAEHKDETCKQEGAWHYSSTSEVAGPSDEVWDVRGGASQEDSSTAEPENSSSVGALGTTSALSNTSGPIIKRSSRSLWSYIADILRMGWSTRTTSQKSMLKSATRSSSDESLNSDAWYSGHEPEDEREEKVKNGRKVTWKELEINKEAVDKPHSRMSPASSQVASGVTRPGEDIMPVELGVSIPIESVGGGYGSNGSPPEPGLENLVPVDGGKAIEGVSAVVATASQSALLGSTSVSTYEEETESDRVHSSEVDLIKSQRKQKTEIMPEAVVTEKKDVELKRRKLQRSEQVLGEELEEWEEAYKLESEQRKADETFMREALLEAKKAADMWEVPVGAVLVQDGKIIARGCNLVEDLRDSTAHAEMICIREASSLLRTWRLAGTTLYVTLEPCAMCAGAILQARIDAVVWGSPNKLLGADGSWVRLFPGGDEGKQGLDQSNQAVGPVHPFHPKITIRRGVLATECSDTMQQFFQLRRKKKKPEPPPPRLPIGYPAKLLTKMHNIFCMMACM</sequence>
<dbReference type="Gene3D" id="3.40.140.10">
    <property type="entry name" value="Cytidine Deaminase, domain 2"/>
    <property type="match status" value="1"/>
</dbReference>
<dbReference type="InterPro" id="IPR028883">
    <property type="entry name" value="tRNA_aden_deaminase"/>
</dbReference>
<keyword evidence="9" id="KW-0175">Coiled coil</keyword>